<dbReference type="AlphaFoldDB" id="A0AAE0NE58"/>
<reference evidence="2" key="2">
    <citation type="submission" date="2023-06" db="EMBL/GenBank/DDBJ databases">
        <authorList>
            <consortium name="Lawrence Berkeley National Laboratory"/>
            <person name="Haridas S."/>
            <person name="Hensen N."/>
            <person name="Bonometti L."/>
            <person name="Westerberg I."/>
            <person name="Brannstrom I.O."/>
            <person name="Guillou S."/>
            <person name="Cros-Aarteil S."/>
            <person name="Calhoun S."/>
            <person name="Kuo A."/>
            <person name="Mondo S."/>
            <person name="Pangilinan J."/>
            <person name="Riley R."/>
            <person name="Labutti K."/>
            <person name="Andreopoulos B."/>
            <person name="Lipzen A."/>
            <person name="Chen C."/>
            <person name="Yanf M."/>
            <person name="Daum C."/>
            <person name="Ng V."/>
            <person name="Clum A."/>
            <person name="Steindorff A."/>
            <person name="Ohm R."/>
            <person name="Martin F."/>
            <person name="Silar P."/>
            <person name="Natvig D."/>
            <person name="Lalanne C."/>
            <person name="Gautier V."/>
            <person name="Ament-Velasquez S.L."/>
            <person name="Kruys A."/>
            <person name="Hutchinson M.I."/>
            <person name="Powell A.J."/>
            <person name="Barry K."/>
            <person name="Miller A.N."/>
            <person name="Grigoriev I.V."/>
            <person name="Debuchy R."/>
            <person name="Gladieux P."/>
            <person name="Thoren M.H."/>
            <person name="Johannesson H."/>
        </authorList>
    </citation>
    <scope>NUCLEOTIDE SEQUENCE</scope>
    <source>
        <strain evidence="2">CBS 958.72</strain>
    </source>
</reference>
<accession>A0AAE0NE58</accession>
<evidence type="ECO:0000313" key="3">
    <source>
        <dbReference type="Proteomes" id="UP001287356"/>
    </source>
</evidence>
<sequence length="265" mass="28132">MKVGTKNAGTIPRHKTPALPAARLPTAAPAHVASASQSTDTLPYRSITYPMHTSSPCKAHPTKQIPVGPAGRSHQARQNRGSIQHVWRGEACRRGANWSFCPDNNRPEPHAHLALFPLLAAIPGKGRQGKTAETARGGVAQLPVCAPEGCVPYVCATFPLVRKTGGKKKHTELCPLGLCVPADNTVLGTRAASFASFRLFSSPRAGEVNMGETAASEQTDGSRGQGERKHKGHLCLLAVADPTKTGRFVFVSVLVRLSPVWACCV</sequence>
<name>A0AAE0NE58_9PEZI</name>
<feature type="region of interest" description="Disordered" evidence="1">
    <location>
        <begin position="208"/>
        <end position="228"/>
    </location>
</feature>
<reference evidence="2" key="1">
    <citation type="journal article" date="2023" name="Mol. Phylogenet. Evol.">
        <title>Genome-scale phylogeny and comparative genomics of the fungal order Sordariales.</title>
        <authorList>
            <person name="Hensen N."/>
            <person name="Bonometti L."/>
            <person name="Westerberg I."/>
            <person name="Brannstrom I.O."/>
            <person name="Guillou S."/>
            <person name="Cros-Aarteil S."/>
            <person name="Calhoun S."/>
            <person name="Haridas S."/>
            <person name="Kuo A."/>
            <person name="Mondo S."/>
            <person name="Pangilinan J."/>
            <person name="Riley R."/>
            <person name="LaButti K."/>
            <person name="Andreopoulos B."/>
            <person name="Lipzen A."/>
            <person name="Chen C."/>
            <person name="Yan M."/>
            <person name="Daum C."/>
            <person name="Ng V."/>
            <person name="Clum A."/>
            <person name="Steindorff A."/>
            <person name="Ohm R.A."/>
            <person name="Martin F."/>
            <person name="Silar P."/>
            <person name="Natvig D.O."/>
            <person name="Lalanne C."/>
            <person name="Gautier V."/>
            <person name="Ament-Velasquez S.L."/>
            <person name="Kruys A."/>
            <person name="Hutchinson M.I."/>
            <person name="Powell A.J."/>
            <person name="Barry K."/>
            <person name="Miller A.N."/>
            <person name="Grigoriev I.V."/>
            <person name="Debuchy R."/>
            <person name="Gladieux P."/>
            <person name="Hiltunen Thoren M."/>
            <person name="Johannesson H."/>
        </authorList>
    </citation>
    <scope>NUCLEOTIDE SEQUENCE</scope>
    <source>
        <strain evidence="2">CBS 958.72</strain>
    </source>
</reference>
<dbReference type="EMBL" id="JAULSN010000002">
    <property type="protein sequence ID" value="KAK3379802.1"/>
    <property type="molecule type" value="Genomic_DNA"/>
</dbReference>
<keyword evidence="3" id="KW-1185">Reference proteome</keyword>
<protein>
    <submittedName>
        <fullName evidence="2">Uncharacterized protein</fullName>
    </submittedName>
</protein>
<proteinExistence type="predicted"/>
<evidence type="ECO:0000256" key="1">
    <source>
        <dbReference type="SAM" id="MobiDB-lite"/>
    </source>
</evidence>
<gene>
    <name evidence="2" type="ORF">B0T24DRAFT_613033</name>
</gene>
<evidence type="ECO:0000313" key="2">
    <source>
        <dbReference type="EMBL" id="KAK3379802.1"/>
    </source>
</evidence>
<comment type="caution">
    <text evidence="2">The sequence shown here is derived from an EMBL/GenBank/DDBJ whole genome shotgun (WGS) entry which is preliminary data.</text>
</comment>
<feature type="region of interest" description="Disordered" evidence="1">
    <location>
        <begin position="1"/>
        <end position="21"/>
    </location>
</feature>
<dbReference type="Proteomes" id="UP001287356">
    <property type="component" value="Unassembled WGS sequence"/>
</dbReference>
<organism evidence="2 3">
    <name type="scientific">Lasiosphaeria ovina</name>
    <dbReference type="NCBI Taxonomy" id="92902"/>
    <lineage>
        <taxon>Eukaryota</taxon>
        <taxon>Fungi</taxon>
        <taxon>Dikarya</taxon>
        <taxon>Ascomycota</taxon>
        <taxon>Pezizomycotina</taxon>
        <taxon>Sordariomycetes</taxon>
        <taxon>Sordariomycetidae</taxon>
        <taxon>Sordariales</taxon>
        <taxon>Lasiosphaeriaceae</taxon>
        <taxon>Lasiosphaeria</taxon>
    </lineage>
</organism>